<dbReference type="Pfam" id="PF24883">
    <property type="entry name" value="NPHP3_N"/>
    <property type="match status" value="1"/>
</dbReference>
<dbReference type="SUPFAM" id="SSF53167">
    <property type="entry name" value="Purine and uridine phosphorylases"/>
    <property type="match status" value="1"/>
</dbReference>
<dbReference type="Gene3D" id="3.40.50.1580">
    <property type="entry name" value="Nucleoside phosphorylase domain"/>
    <property type="match status" value="1"/>
</dbReference>
<dbReference type="GO" id="GO:0009116">
    <property type="term" value="P:nucleoside metabolic process"/>
    <property type="evidence" value="ECO:0007669"/>
    <property type="project" value="InterPro"/>
</dbReference>
<dbReference type="InterPro" id="IPR056884">
    <property type="entry name" value="NPHP3-like_N"/>
</dbReference>
<name>A0A2A9PN46_OPHUN</name>
<comment type="caution">
    <text evidence="3">The sequence shown here is derived from an EMBL/GenBank/DDBJ whole genome shotgun (WGS) entry which is preliminary data.</text>
</comment>
<sequence>MTTLDDASLYTIGWIAALPIERAAATALLDDRHGPPQGFEQHQSDSNSYTWGRIGAHNIVIASLPAGIYGTTSAAVTASNLLSSLPQIKIGLLVGIGGGVARPDQNRDIRLGDVITSQPQGTEGGVVQYDLGKAKLHETWERKGSLNMPPQVLLSALGNLQAEHEISPSQIPDLLRAMGTANPKMNTTKNNVPAFVHQGLENDRLFESTYAHQDGNTCATCDATKEVKRERRDTTDPEIHYGIIASGNKLIMDAALALSFSTLNRKRRFGASSLKLPLELLLTHVPRVKSHCVCLELEFNFGGKYRHGLPILTTSQSSGSWEWRKPGNLLGDVDRGGLSKLFSTVAAQLTEREPAIAGYVKSGTADMRREARKARSQAGHAAEGNAMIRRSFFQEKFNNLVLNPLEMVAPALRTKKPVMMVVDALDECEPEDDIRLLLELFSRATAMQSLQLKIFLTSRPKLRIRLGIQNNDRMNQELRLHRMSADGKDVAVFLNQQLTEMRDEYNASRSNDEQLAGDWPDLANVEALVKMAAPSFTSAATMCRFIADRSIGTPDDQLQRVLAPQRAGRQISQRGAAYLPILYSLNTNISEWQREKNLDRFRSIVGPFVVLATPLSRPSLARLLDLAEGEVAGQFDMLHSVVKTPSSATAPVKLIHRSFGEFILDAKQCTEPSFWIDGAKTHKTLAVSCLRVMECLRRDMCGTGAIRANRSTIGQRRIDACIPPEVQYACVYWVHHVKNAGYEAGIGDRVYSFLNSHRLHWMEALGLLGRGSEVVHSLQTLLSLFGTKHRRDKQLSEFLNSFMNFAGAMAGDLDSSPLQIYTARSGA</sequence>
<dbReference type="PANTHER" id="PTHR46082:SF11">
    <property type="entry name" value="AAA+ ATPASE DOMAIN-CONTAINING PROTEIN-RELATED"/>
    <property type="match status" value="1"/>
</dbReference>
<dbReference type="PANTHER" id="PTHR46082">
    <property type="entry name" value="ATP/GTP-BINDING PROTEIN-RELATED"/>
    <property type="match status" value="1"/>
</dbReference>
<dbReference type="InterPro" id="IPR035994">
    <property type="entry name" value="Nucleoside_phosphorylase_sf"/>
</dbReference>
<dbReference type="STRING" id="268505.A0A2A9PN46"/>
<dbReference type="GO" id="GO:0003824">
    <property type="term" value="F:catalytic activity"/>
    <property type="evidence" value="ECO:0007669"/>
    <property type="project" value="InterPro"/>
</dbReference>
<accession>A0A2A9PN46</accession>
<organism evidence="3 4">
    <name type="scientific">Ophiocordyceps unilateralis</name>
    <name type="common">Zombie-ant fungus</name>
    <name type="synonym">Torrubia unilateralis</name>
    <dbReference type="NCBI Taxonomy" id="268505"/>
    <lineage>
        <taxon>Eukaryota</taxon>
        <taxon>Fungi</taxon>
        <taxon>Dikarya</taxon>
        <taxon>Ascomycota</taxon>
        <taxon>Pezizomycotina</taxon>
        <taxon>Sordariomycetes</taxon>
        <taxon>Hypocreomycetidae</taxon>
        <taxon>Hypocreales</taxon>
        <taxon>Ophiocordycipitaceae</taxon>
        <taxon>Ophiocordyceps</taxon>
    </lineage>
</organism>
<dbReference type="Proteomes" id="UP000037136">
    <property type="component" value="Unassembled WGS sequence"/>
</dbReference>
<proteinExistence type="predicted"/>
<evidence type="ECO:0000256" key="1">
    <source>
        <dbReference type="ARBA" id="ARBA00022737"/>
    </source>
</evidence>
<dbReference type="InterPro" id="IPR053137">
    <property type="entry name" value="NLR-like"/>
</dbReference>
<evidence type="ECO:0000313" key="4">
    <source>
        <dbReference type="Proteomes" id="UP000037136"/>
    </source>
</evidence>
<feature type="domain" description="Nephrocystin 3-like N-terminal" evidence="2">
    <location>
        <begin position="393"/>
        <end position="459"/>
    </location>
</feature>
<evidence type="ECO:0000313" key="3">
    <source>
        <dbReference type="EMBL" id="PFH62788.1"/>
    </source>
</evidence>
<dbReference type="EMBL" id="LAZP02000017">
    <property type="protein sequence ID" value="PFH62788.1"/>
    <property type="molecule type" value="Genomic_DNA"/>
</dbReference>
<dbReference type="OrthoDB" id="674604at2759"/>
<protein>
    <recommendedName>
        <fullName evidence="2">Nephrocystin 3-like N-terminal domain-containing protein</fullName>
    </recommendedName>
</protein>
<reference evidence="3 4" key="1">
    <citation type="journal article" date="2015" name="BMC Genomics">
        <title>Gene expression during zombie ant biting behavior reflects the complexity underlying fungal parasitic behavioral manipulation.</title>
        <authorList>
            <person name="de Bekker C."/>
            <person name="Ohm R.A."/>
            <person name="Loreto R.G."/>
            <person name="Sebastian A."/>
            <person name="Albert I."/>
            <person name="Merrow M."/>
            <person name="Brachmann A."/>
            <person name="Hughes D.P."/>
        </authorList>
    </citation>
    <scope>NUCLEOTIDE SEQUENCE [LARGE SCALE GENOMIC DNA]</scope>
    <source>
        <strain evidence="3 4">SC16a</strain>
    </source>
</reference>
<evidence type="ECO:0000259" key="2">
    <source>
        <dbReference type="Pfam" id="PF24883"/>
    </source>
</evidence>
<keyword evidence="4" id="KW-1185">Reference proteome</keyword>
<gene>
    <name evidence="3" type="ORF">XA68_11800</name>
</gene>
<dbReference type="AlphaFoldDB" id="A0A2A9PN46"/>
<reference evidence="3 4" key="2">
    <citation type="journal article" date="2017" name="Sci. Rep.">
        <title>Ant-infecting Ophiocordyceps genomes reveal a high diversity of potential behavioral manipulation genes and a possible major role for enterotoxins.</title>
        <authorList>
            <person name="de Bekker C."/>
            <person name="Ohm R.A."/>
            <person name="Evans H.C."/>
            <person name="Brachmann A."/>
            <person name="Hughes D.P."/>
        </authorList>
    </citation>
    <scope>NUCLEOTIDE SEQUENCE [LARGE SCALE GENOMIC DNA]</scope>
    <source>
        <strain evidence="3 4">SC16a</strain>
    </source>
</reference>
<keyword evidence="1" id="KW-0677">Repeat</keyword>